<protein>
    <recommendedName>
        <fullName evidence="1">F-box domain-containing protein</fullName>
    </recommendedName>
</protein>
<evidence type="ECO:0000259" key="1">
    <source>
        <dbReference type="PROSITE" id="PS50181"/>
    </source>
</evidence>
<name>A0AA88VWN1_9ASTE</name>
<dbReference type="InterPro" id="IPR006566">
    <property type="entry name" value="FBD"/>
</dbReference>
<sequence>MAIAGNGNSEAIKSAKADIISYLPRDVIANILKRMPIQYVVRTSMLSRKWRYNWSTIPELEFGQQFFENFDSVSIISKLLLLHSGPILKFVLQIPSNISFTEREVIDINQWILFLSRNGLKELTFENSSGVFWKPYKLPSHLFSCLQLTHLKLRRCSLFPSVKFEGFPNLINLELHSVALAPELFRGFFFRCPRLERLIVETYGASDQLYIHSPNLRHLHASGSLRSISIENAQGLITLTISSCCPLRDLEHSRSSNMIKLLGRLPNLEKLSLDYFLHKYLAAGDVPKRLPAALNSLKMLALSKIDFRNSYGEISSAICLIRSSPNLQELEISAYNNDHSAVSDPGIEFWEEKCTMGQLRTVKFTSVEGLTTELKFIKYILACSPLLEKVYVEREEVADASAGLMTGFMISKELMRKMATGFGKSKMVHSVTKDVISNLPTNVIENILGRVPIQEAVKTSILSRKWLLNWSTLPELVFDRQFFDLLKSRNSESKFVRVLNKVLLLHNGVNGPILKLVLCVPDLLSKNEEDISEWILLLSRKGVKELTLACLFPFTGEDVY</sequence>
<reference evidence="2" key="1">
    <citation type="submission" date="2022-12" db="EMBL/GenBank/DDBJ databases">
        <title>Draft genome assemblies for two species of Escallonia (Escalloniales).</title>
        <authorList>
            <person name="Chanderbali A."/>
            <person name="Dervinis C."/>
            <person name="Anghel I."/>
            <person name="Soltis D."/>
            <person name="Soltis P."/>
            <person name="Zapata F."/>
        </authorList>
    </citation>
    <scope>NUCLEOTIDE SEQUENCE</scope>
    <source>
        <strain evidence="2">UCBG64.0493</strain>
        <tissue evidence="2">Leaf</tissue>
    </source>
</reference>
<comment type="caution">
    <text evidence="2">The sequence shown here is derived from an EMBL/GenBank/DDBJ whole genome shotgun (WGS) entry which is preliminary data.</text>
</comment>
<keyword evidence="3" id="KW-1185">Reference proteome</keyword>
<feature type="domain" description="F-box" evidence="1">
    <location>
        <begin position="17"/>
        <end position="70"/>
    </location>
</feature>
<dbReference type="AlphaFoldDB" id="A0AA88VWN1"/>
<dbReference type="SMART" id="SM00256">
    <property type="entry name" value="FBOX"/>
    <property type="match status" value="2"/>
</dbReference>
<dbReference type="PROSITE" id="PS50181">
    <property type="entry name" value="FBOX"/>
    <property type="match status" value="2"/>
</dbReference>
<dbReference type="EMBL" id="JAVXUP010001147">
    <property type="protein sequence ID" value="KAK3015412.1"/>
    <property type="molecule type" value="Genomic_DNA"/>
</dbReference>
<dbReference type="SUPFAM" id="SSF81383">
    <property type="entry name" value="F-box domain"/>
    <property type="match status" value="2"/>
</dbReference>
<feature type="domain" description="F-box" evidence="1">
    <location>
        <begin position="433"/>
        <end position="486"/>
    </location>
</feature>
<evidence type="ECO:0000313" key="2">
    <source>
        <dbReference type="EMBL" id="KAK3015412.1"/>
    </source>
</evidence>
<dbReference type="InterPro" id="IPR036047">
    <property type="entry name" value="F-box-like_dom_sf"/>
</dbReference>
<accession>A0AA88VWN1</accession>
<proteinExistence type="predicted"/>
<dbReference type="Pfam" id="PF24758">
    <property type="entry name" value="LRR_At5g56370"/>
    <property type="match status" value="1"/>
</dbReference>
<dbReference type="Pfam" id="PF00646">
    <property type="entry name" value="F-box"/>
    <property type="match status" value="2"/>
</dbReference>
<dbReference type="InterPro" id="IPR055411">
    <property type="entry name" value="LRR_FXL15/At3g58940/PEG3-like"/>
</dbReference>
<dbReference type="InterPro" id="IPR032675">
    <property type="entry name" value="LRR_dom_sf"/>
</dbReference>
<dbReference type="PANTHER" id="PTHR31639:SF312">
    <property type="entry name" value="CYCLIN-LIKE F-BOX"/>
    <property type="match status" value="1"/>
</dbReference>
<dbReference type="Proteomes" id="UP001188597">
    <property type="component" value="Unassembled WGS sequence"/>
</dbReference>
<organism evidence="2 3">
    <name type="scientific">Escallonia herrerae</name>
    <dbReference type="NCBI Taxonomy" id="1293975"/>
    <lineage>
        <taxon>Eukaryota</taxon>
        <taxon>Viridiplantae</taxon>
        <taxon>Streptophyta</taxon>
        <taxon>Embryophyta</taxon>
        <taxon>Tracheophyta</taxon>
        <taxon>Spermatophyta</taxon>
        <taxon>Magnoliopsida</taxon>
        <taxon>eudicotyledons</taxon>
        <taxon>Gunneridae</taxon>
        <taxon>Pentapetalae</taxon>
        <taxon>asterids</taxon>
        <taxon>campanulids</taxon>
        <taxon>Escalloniales</taxon>
        <taxon>Escalloniaceae</taxon>
        <taxon>Escallonia</taxon>
    </lineage>
</organism>
<evidence type="ECO:0000313" key="3">
    <source>
        <dbReference type="Proteomes" id="UP001188597"/>
    </source>
</evidence>
<gene>
    <name evidence="2" type="ORF">RJ639_007484</name>
</gene>
<dbReference type="InterPro" id="IPR001810">
    <property type="entry name" value="F-box_dom"/>
</dbReference>
<dbReference type="Gene3D" id="3.80.10.10">
    <property type="entry name" value="Ribonuclease Inhibitor"/>
    <property type="match status" value="1"/>
</dbReference>
<dbReference type="PANTHER" id="PTHR31639">
    <property type="entry name" value="F-BOX PROTEIN-LIKE"/>
    <property type="match status" value="1"/>
</dbReference>
<dbReference type="SUPFAM" id="SSF52047">
    <property type="entry name" value="RNI-like"/>
    <property type="match status" value="1"/>
</dbReference>
<dbReference type="Pfam" id="PF08387">
    <property type="entry name" value="FBD"/>
    <property type="match status" value="1"/>
</dbReference>